<accession>A0A5B6WHU2</accession>
<dbReference type="AlphaFoldDB" id="A0A5B6WHU2"/>
<proteinExistence type="predicted"/>
<name>A0A5B6WHU2_9ROSI</name>
<comment type="caution">
    <text evidence="1">The sequence shown here is derived from an EMBL/GenBank/DDBJ whole genome shotgun (WGS) entry which is preliminary data.</text>
</comment>
<evidence type="ECO:0000313" key="2">
    <source>
        <dbReference type="Proteomes" id="UP000325315"/>
    </source>
</evidence>
<reference evidence="2" key="1">
    <citation type="journal article" date="2019" name="Plant Biotechnol. J.">
        <title>Genome sequencing of the Australian wild diploid species Gossypium australe highlights disease resistance and delayed gland morphogenesis.</title>
        <authorList>
            <person name="Cai Y."/>
            <person name="Cai X."/>
            <person name="Wang Q."/>
            <person name="Wang P."/>
            <person name="Zhang Y."/>
            <person name="Cai C."/>
            <person name="Xu Y."/>
            <person name="Wang K."/>
            <person name="Zhou Z."/>
            <person name="Wang C."/>
            <person name="Geng S."/>
            <person name="Li B."/>
            <person name="Dong Q."/>
            <person name="Hou Y."/>
            <person name="Wang H."/>
            <person name="Ai P."/>
            <person name="Liu Z."/>
            <person name="Yi F."/>
            <person name="Sun M."/>
            <person name="An G."/>
            <person name="Cheng J."/>
            <person name="Zhang Y."/>
            <person name="Shi Q."/>
            <person name="Xie Y."/>
            <person name="Shi X."/>
            <person name="Chang Y."/>
            <person name="Huang F."/>
            <person name="Chen Y."/>
            <person name="Hong S."/>
            <person name="Mi L."/>
            <person name="Sun Q."/>
            <person name="Zhang L."/>
            <person name="Zhou B."/>
            <person name="Peng R."/>
            <person name="Zhang X."/>
            <person name="Liu F."/>
        </authorList>
    </citation>
    <scope>NUCLEOTIDE SEQUENCE [LARGE SCALE GENOMIC DNA]</scope>
    <source>
        <strain evidence="2">cv. PA1801</strain>
    </source>
</reference>
<evidence type="ECO:0000313" key="1">
    <source>
        <dbReference type="EMBL" id="KAA3480874.1"/>
    </source>
</evidence>
<gene>
    <name evidence="1" type="ORF">EPI10_021281</name>
</gene>
<keyword evidence="2" id="KW-1185">Reference proteome</keyword>
<dbReference type="OrthoDB" id="661860at2759"/>
<sequence>MFNDLGRKSCSLCFPVVEIAREKLSDTRFGTCSNCFCLENLATLFIQRKIWLELLKDYYLIIDYHPGKTNIVADSLSQKSLFSLKALNKHLTHVVDGFILQKIHEAQKNDLDLFAKGEQVGKLQDIDFHIGVDDSLYF</sequence>
<dbReference type="EMBL" id="SMMG02000003">
    <property type="protein sequence ID" value="KAA3480874.1"/>
    <property type="molecule type" value="Genomic_DNA"/>
</dbReference>
<protein>
    <submittedName>
        <fullName evidence="1">Integrase</fullName>
    </submittedName>
</protein>
<organism evidence="1 2">
    <name type="scientific">Gossypium australe</name>
    <dbReference type="NCBI Taxonomy" id="47621"/>
    <lineage>
        <taxon>Eukaryota</taxon>
        <taxon>Viridiplantae</taxon>
        <taxon>Streptophyta</taxon>
        <taxon>Embryophyta</taxon>
        <taxon>Tracheophyta</taxon>
        <taxon>Spermatophyta</taxon>
        <taxon>Magnoliopsida</taxon>
        <taxon>eudicotyledons</taxon>
        <taxon>Gunneridae</taxon>
        <taxon>Pentapetalae</taxon>
        <taxon>rosids</taxon>
        <taxon>malvids</taxon>
        <taxon>Malvales</taxon>
        <taxon>Malvaceae</taxon>
        <taxon>Malvoideae</taxon>
        <taxon>Gossypium</taxon>
    </lineage>
</organism>
<dbReference type="Proteomes" id="UP000325315">
    <property type="component" value="Unassembled WGS sequence"/>
</dbReference>